<proteinExistence type="inferred from homology"/>
<feature type="binding site" evidence="8">
    <location>
        <position position="314"/>
    </location>
    <ligand>
        <name>Zn(2+)</name>
        <dbReference type="ChEBI" id="CHEBI:29105"/>
        <label>2</label>
    </ligand>
</feature>
<evidence type="ECO:0000256" key="7">
    <source>
        <dbReference type="PIRSR" id="PIRSR001123-1"/>
    </source>
</evidence>
<feature type="binding site" evidence="8">
    <location>
        <position position="175"/>
    </location>
    <ligand>
        <name>Zn(2+)</name>
        <dbReference type="ChEBI" id="CHEBI:29105"/>
        <label>1</label>
    </ligand>
</feature>
<dbReference type="InterPro" id="IPR023367">
    <property type="entry name" value="Peptidase_M42_dom2"/>
</dbReference>
<comment type="caution">
    <text evidence="9">The sequence shown here is derived from an EMBL/GenBank/DDBJ whole genome shotgun (WGS) entry which is preliminary data.</text>
</comment>
<evidence type="ECO:0000256" key="6">
    <source>
        <dbReference type="PIRNR" id="PIRNR001123"/>
    </source>
</evidence>
<feature type="active site" description="Proton acceptor" evidence="7">
    <location>
        <position position="207"/>
    </location>
</feature>
<comment type="cofactor">
    <cofactor evidence="8">
        <name>a divalent metal cation</name>
        <dbReference type="ChEBI" id="CHEBI:60240"/>
    </cofactor>
    <text evidence="8">Binds 2 divalent metal cations per subunit.</text>
</comment>
<accession>A0A8J6PGN8</accession>
<dbReference type="AlphaFoldDB" id="A0A8J6PGN8"/>
<dbReference type="SUPFAM" id="SSF53187">
    <property type="entry name" value="Zn-dependent exopeptidases"/>
    <property type="match status" value="1"/>
</dbReference>
<dbReference type="InterPro" id="IPR051464">
    <property type="entry name" value="Peptidase_M42_aminopept"/>
</dbReference>
<keyword evidence="2" id="KW-0031">Aminopeptidase</keyword>
<dbReference type="PANTHER" id="PTHR32481:SF6">
    <property type="entry name" value="ENDOGLUCANASE"/>
    <property type="match status" value="1"/>
</dbReference>
<evidence type="ECO:0000256" key="8">
    <source>
        <dbReference type="PIRSR" id="PIRSR001123-2"/>
    </source>
</evidence>
<dbReference type="Pfam" id="PF05343">
    <property type="entry name" value="Peptidase_M42"/>
    <property type="match status" value="1"/>
</dbReference>
<dbReference type="GO" id="GO:0046872">
    <property type="term" value="F:metal ion binding"/>
    <property type="evidence" value="ECO:0007669"/>
    <property type="project" value="UniProtKB-UniRule"/>
</dbReference>
<feature type="binding site" evidence="8">
    <location>
        <position position="208"/>
    </location>
    <ligand>
        <name>Zn(2+)</name>
        <dbReference type="ChEBI" id="CHEBI:29105"/>
        <label>2</label>
    </ligand>
</feature>
<dbReference type="PANTHER" id="PTHR32481">
    <property type="entry name" value="AMINOPEPTIDASE"/>
    <property type="match status" value="1"/>
</dbReference>
<organism evidence="9 10">
    <name type="scientific">Massiliimalia timonensis</name>
    <dbReference type="NCBI Taxonomy" id="1987501"/>
    <lineage>
        <taxon>Bacteria</taxon>
        <taxon>Bacillati</taxon>
        <taxon>Bacillota</taxon>
        <taxon>Clostridia</taxon>
        <taxon>Eubacteriales</taxon>
        <taxon>Oscillospiraceae</taxon>
        <taxon>Massiliimalia</taxon>
    </lineage>
</organism>
<dbReference type="RefSeq" id="WP_093988357.1">
    <property type="nucleotide sequence ID" value="NZ_FYDD01000003.1"/>
</dbReference>
<keyword evidence="3" id="KW-0645">Protease</keyword>
<dbReference type="Proteomes" id="UP000632659">
    <property type="component" value="Unassembled WGS sequence"/>
</dbReference>
<evidence type="ECO:0000313" key="9">
    <source>
        <dbReference type="EMBL" id="MBC8609935.1"/>
    </source>
</evidence>
<gene>
    <name evidence="9" type="ORF">H8702_02215</name>
</gene>
<name>A0A8J6PGN8_9FIRM</name>
<keyword evidence="10" id="KW-1185">Reference proteome</keyword>
<feature type="binding site" evidence="8">
    <location>
        <position position="230"/>
    </location>
    <ligand>
        <name>Zn(2+)</name>
        <dbReference type="ChEBI" id="CHEBI:29105"/>
        <label>1</label>
    </ligand>
</feature>
<reference evidence="9" key="1">
    <citation type="submission" date="2020-08" db="EMBL/GenBank/DDBJ databases">
        <title>Genome public.</title>
        <authorList>
            <person name="Liu C."/>
            <person name="Sun Q."/>
        </authorList>
    </citation>
    <scope>NUCLEOTIDE SEQUENCE</scope>
    <source>
        <strain evidence="9">NSJ-15</strain>
    </source>
</reference>
<evidence type="ECO:0000256" key="4">
    <source>
        <dbReference type="ARBA" id="ARBA00022723"/>
    </source>
</evidence>
<evidence type="ECO:0000256" key="5">
    <source>
        <dbReference type="ARBA" id="ARBA00022801"/>
    </source>
</evidence>
<evidence type="ECO:0000256" key="1">
    <source>
        <dbReference type="ARBA" id="ARBA00006272"/>
    </source>
</evidence>
<dbReference type="InterPro" id="IPR008007">
    <property type="entry name" value="Peptidase_M42"/>
</dbReference>
<dbReference type="SUPFAM" id="SSF101821">
    <property type="entry name" value="Aminopeptidase/glucanase lid domain"/>
    <property type="match status" value="1"/>
</dbReference>
<dbReference type="OrthoDB" id="9772053at2"/>
<comment type="similarity">
    <text evidence="1 6">Belongs to the peptidase M42 family.</text>
</comment>
<dbReference type="Gene3D" id="2.40.30.40">
    <property type="entry name" value="Peptidase M42, domain 2"/>
    <property type="match status" value="1"/>
</dbReference>
<feature type="binding site" evidence="8">
    <location>
        <position position="175"/>
    </location>
    <ligand>
        <name>Zn(2+)</name>
        <dbReference type="ChEBI" id="CHEBI:29105"/>
        <label>2</label>
    </ligand>
</feature>
<evidence type="ECO:0000256" key="2">
    <source>
        <dbReference type="ARBA" id="ARBA00022438"/>
    </source>
</evidence>
<evidence type="ECO:0000313" key="10">
    <source>
        <dbReference type="Proteomes" id="UP000632659"/>
    </source>
</evidence>
<feature type="binding site" evidence="8">
    <location>
        <position position="65"/>
    </location>
    <ligand>
        <name>Zn(2+)</name>
        <dbReference type="ChEBI" id="CHEBI:29105"/>
        <label>1</label>
    </ligand>
</feature>
<dbReference type="PIRSF" id="PIRSF001123">
    <property type="entry name" value="PepA_GA"/>
    <property type="match status" value="1"/>
</dbReference>
<dbReference type="GO" id="GO:0006508">
    <property type="term" value="P:proteolysis"/>
    <property type="evidence" value="ECO:0007669"/>
    <property type="project" value="UniProtKB-KW"/>
</dbReference>
<protein>
    <submittedName>
        <fullName evidence="9">M20/M25/M40 family metallo-hydrolase</fullName>
    </submittedName>
</protein>
<dbReference type="EMBL" id="JACRTL010000001">
    <property type="protein sequence ID" value="MBC8609935.1"/>
    <property type="molecule type" value="Genomic_DNA"/>
</dbReference>
<dbReference type="GO" id="GO:0004177">
    <property type="term" value="F:aminopeptidase activity"/>
    <property type="evidence" value="ECO:0007669"/>
    <property type="project" value="UniProtKB-UniRule"/>
</dbReference>
<keyword evidence="5" id="KW-0378">Hydrolase</keyword>
<keyword evidence="4 8" id="KW-0479">Metal-binding</keyword>
<dbReference type="Gene3D" id="3.40.630.10">
    <property type="entry name" value="Zn peptidases"/>
    <property type="match status" value="1"/>
</dbReference>
<sequence length="343" mass="36383">MELLQTIETLCGAVGVSGQEHSAAAAALNLLKEYAPNAEIDPFHNVYGVVRLAKEGQPAVVLDAHIDEIGMIVTYVDTHGFLKVSACGGVDRRLVLGQEVIVHGRQELHGVVAAMPPHLTAGDDSGKVSEIEQILIDVGLTRDEVKKVVALGDRVTIKSGFHSLLGSRIASKSLDDRSCVAVILRTLELLKGQDLSCGLSVMFSAQEETGERGAMIAGYQLKPDIAVALDVSFAHTPDADETKCGKMGAGPMIGMAPTLDRELSQRFVTLAQQNQIPYQTEVMGGATGTNADAIGVLRGGVRMGLLSVPLKYMHTPIEMVDLSDCEATARLLAAFLSEIGKGE</sequence>
<evidence type="ECO:0000256" key="3">
    <source>
        <dbReference type="ARBA" id="ARBA00022670"/>
    </source>
</evidence>